<feature type="non-terminal residue" evidence="2">
    <location>
        <position position="1"/>
    </location>
</feature>
<evidence type="ECO:0008006" key="4">
    <source>
        <dbReference type="Google" id="ProtNLM"/>
    </source>
</evidence>
<sequence length="64" mass="6921">CQQNQIEVVNEYNIVTMPNQMTPQEGRFLLSNKVSVVSAGCTPEVQAIADSLIAQIQLTSGISL</sequence>
<comment type="caution">
    <text evidence="2">The sequence shown here is derived from an EMBL/GenBank/DDBJ whole genome shotgun (WGS) entry which is preliminary data.</text>
</comment>
<evidence type="ECO:0000256" key="1">
    <source>
        <dbReference type="ARBA" id="ARBA00022801"/>
    </source>
</evidence>
<dbReference type="GO" id="GO:0005975">
    <property type="term" value="P:carbohydrate metabolic process"/>
    <property type="evidence" value="ECO:0007669"/>
    <property type="project" value="UniProtKB-ARBA"/>
</dbReference>
<evidence type="ECO:0000313" key="3">
    <source>
        <dbReference type="Proteomes" id="UP001221924"/>
    </source>
</evidence>
<evidence type="ECO:0000313" key="2">
    <source>
        <dbReference type="EMBL" id="MDE8698354.1"/>
    </source>
</evidence>
<dbReference type="EMBL" id="JARFID010001092">
    <property type="protein sequence ID" value="MDE8698354.1"/>
    <property type="molecule type" value="Genomic_DNA"/>
</dbReference>
<dbReference type="SUPFAM" id="SSF55545">
    <property type="entry name" value="beta-N-acetylhexosaminidase-like domain"/>
    <property type="match status" value="1"/>
</dbReference>
<dbReference type="InterPro" id="IPR029018">
    <property type="entry name" value="Hex-like_dom2"/>
</dbReference>
<organism evidence="2 3">
    <name type="scientific">Bacteroides cellulosilyticus</name>
    <dbReference type="NCBI Taxonomy" id="246787"/>
    <lineage>
        <taxon>Bacteria</taxon>
        <taxon>Pseudomonadati</taxon>
        <taxon>Bacteroidota</taxon>
        <taxon>Bacteroidia</taxon>
        <taxon>Bacteroidales</taxon>
        <taxon>Bacteroidaceae</taxon>
        <taxon>Bacteroides</taxon>
    </lineage>
</organism>
<protein>
    <recommendedName>
        <fullName evidence="4">4-hydroxy-3-methylbut-2-enyl diphosphate reductase</fullName>
    </recommendedName>
</protein>
<dbReference type="RefSeq" id="WP_275203220.1">
    <property type="nucleotide sequence ID" value="NZ_JARFID010001092.1"/>
</dbReference>
<dbReference type="AlphaFoldDB" id="A0AAX4Y2Y2"/>
<dbReference type="GO" id="GO:0016787">
    <property type="term" value="F:hydrolase activity"/>
    <property type="evidence" value="ECO:0007669"/>
    <property type="project" value="UniProtKB-KW"/>
</dbReference>
<name>A0AAX4Y2Y2_9BACE</name>
<proteinExistence type="predicted"/>
<dbReference type="Proteomes" id="UP001221924">
    <property type="component" value="Unassembled WGS sequence"/>
</dbReference>
<keyword evidence="1" id="KW-0378">Hydrolase</keyword>
<reference evidence="2" key="1">
    <citation type="submission" date="2023-03" db="EMBL/GenBank/DDBJ databases">
        <title>DFI Biobank Strains.</title>
        <authorList>
            <person name="Mostad J."/>
            <person name="Paddock L."/>
            <person name="Medina S."/>
            <person name="Waligurski E."/>
            <person name="Barat B."/>
            <person name="Smith R."/>
            <person name="Burgo V."/>
            <person name="Metcalfe C."/>
            <person name="Woodson C."/>
            <person name="Sundararajan A."/>
            <person name="Ramaswamy R."/>
            <person name="Lin H."/>
            <person name="Pamer E.G."/>
        </authorList>
    </citation>
    <scope>NUCLEOTIDE SEQUENCE</scope>
    <source>
        <strain evidence="2">DFI.9.5</strain>
    </source>
</reference>
<accession>A0AAX4Y2Y2</accession>
<gene>
    <name evidence="2" type="ORF">PZH42_31040</name>
</gene>